<keyword evidence="2" id="KW-0732">Signal</keyword>
<gene>
    <name evidence="4" type="ORF">GCM10022393_18330</name>
</gene>
<dbReference type="Proteomes" id="UP001500459">
    <property type="component" value="Unassembled WGS sequence"/>
</dbReference>
<comment type="subcellular location">
    <subcellularLocation>
        <location evidence="1">Cell envelope</location>
    </subcellularLocation>
</comment>
<protein>
    <recommendedName>
        <fullName evidence="3">Imelysin-like domain-containing protein</fullName>
    </recommendedName>
</protein>
<dbReference type="InterPro" id="IPR038352">
    <property type="entry name" value="Imelysin_sf"/>
</dbReference>
<evidence type="ECO:0000313" key="5">
    <source>
        <dbReference type="Proteomes" id="UP001500459"/>
    </source>
</evidence>
<dbReference type="InterPro" id="IPR034984">
    <property type="entry name" value="Imelysin-like_IPPA"/>
</dbReference>
<comment type="caution">
    <text evidence="4">The sequence shown here is derived from an EMBL/GenBank/DDBJ whole genome shotgun (WGS) entry which is preliminary data.</text>
</comment>
<evidence type="ECO:0000313" key="4">
    <source>
        <dbReference type="EMBL" id="GAA3508136.1"/>
    </source>
</evidence>
<proteinExistence type="predicted"/>
<feature type="domain" description="Imelysin-like" evidence="3">
    <location>
        <begin position="41"/>
        <end position="322"/>
    </location>
</feature>
<evidence type="ECO:0000256" key="2">
    <source>
        <dbReference type="ARBA" id="ARBA00022729"/>
    </source>
</evidence>
<name>A0ABP6UH92_9FLAO</name>
<organism evidence="4 5">
    <name type="scientific">Aquimarina addita</name>
    <dbReference type="NCBI Taxonomy" id="870485"/>
    <lineage>
        <taxon>Bacteria</taxon>
        <taxon>Pseudomonadati</taxon>
        <taxon>Bacteroidota</taxon>
        <taxon>Flavobacteriia</taxon>
        <taxon>Flavobacteriales</taxon>
        <taxon>Flavobacteriaceae</taxon>
        <taxon>Aquimarina</taxon>
    </lineage>
</organism>
<keyword evidence="5" id="KW-1185">Reference proteome</keyword>
<reference evidence="5" key="1">
    <citation type="journal article" date="2019" name="Int. J. Syst. Evol. Microbiol.">
        <title>The Global Catalogue of Microorganisms (GCM) 10K type strain sequencing project: providing services to taxonomists for standard genome sequencing and annotation.</title>
        <authorList>
            <consortium name="The Broad Institute Genomics Platform"/>
            <consortium name="The Broad Institute Genome Sequencing Center for Infectious Disease"/>
            <person name="Wu L."/>
            <person name="Ma J."/>
        </authorList>
    </citation>
    <scope>NUCLEOTIDE SEQUENCE [LARGE SCALE GENOMIC DNA]</scope>
    <source>
        <strain evidence="5">JCM 17106</strain>
    </source>
</reference>
<dbReference type="Gene3D" id="1.20.1420.20">
    <property type="entry name" value="M75 peptidase, HXXE motif"/>
    <property type="match status" value="1"/>
</dbReference>
<dbReference type="InterPro" id="IPR018976">
    <property type="entry name" value="Imelysin-like"/>
</dbReference>
<dbReference type="EMBL" id="BAABCW010000006">
    <property type="protein sequence ID" value="GAA3508136.1"/>
    <property type="molecule type" value="Genomic_DNA"/>
</dbReference>
<evidence type="ECO:0000259" key="3">
    <source>
        <dbReference type="Pfam" id="PF09375"/>
    </source>
</evidence>
<dbReference type="Pfam" id="PF09375">
    <property type="entry name" value="Peptidase_M75"/>
    <property type="match status" value="1"/>
</dbReference>
<sequence length="352" mass="39208">MISCEENGVSESAATIQYHRSAQLTNIYNNEISVLTKAFINETELLQQSAITFQQSTTSENLDATIALWKSSQSLWKQLELYDVGAIENTFISSEINFWPTNEIFINDNISGTATINEALITSLGASSKGISAIEYLLFSGDENTQILNSFTTSENAERRKQYLTGLTQNLSAKSKELNDHWENYEEDFTSSLENGISGTQNQMINAMITLIEEIIITKLGNPLGDTNGGIIEAERLEGYYSEFSKEIIEQHVISLERCYLGDFSQTPFRIGFDDFLILSGREILANQISDQFAVCKEELASISGSLEDEIIKNPDAVNDLKDTFRDLLVLVKVDMANILGSTITFNDNDGD</sequence>
<evidence type="ECO:0000256" key="1">
    <source>
        <dbReference type="ARBA" id="ARBA00004196"/>
    </source>
</evidence>
<dbReference type="CDD" id="cd14659">
    <property type="entry name" value="Imelysin-like_IPPA"/>
    <property type="match status" value="1"/>
</dbReference>
<accession>A0ABP6UH92</accession>